<dbReference type="KEGG" id="ccel:CCDG5_1663"/>
<dbReference type="HOGENOM" id="CLU_3395846_0_0_9"/>
<evidence type="ECO:0000313" key="2">
    <source>
        <dbReference type="Proteomes" id="UP000032431"/>
    </source>
</evidence>
<reference evidence="2" key="1">
    <citation type="submission" date="2014-07" db="EMBL/GenBank/DDBJ databases">
        <authorList>
            <person name="Wibberg D."/>
        </authorList>
    </citation>
    <scope>NUCLEOTIDE SEQUENCE [LARGE SCALE GENOMIC DNA]</scope>
    <source>
        <strain evidence="2">DG5</strain>
    </source>
</reference>
<dbReference type="AlphaFoldDB" id="A0A078KM20"/>
<gene>
    <name evidence="1" type="ORF">CCDG5_1663</name>
</gene>
<dbReference type="Proteomes" id="UP000032431">
    <property type="component" value="Chromosome I"/>
</dbReference>
<dbReference type="EMBL" id="LM995447">
    <property type="protein sequence ID" value="CDZ24771.1"/>
    <property type="molecule type" value="Genomic_DNA"/>
</dbReference>
<dbReference type="PATRIC" id="fig|29343.3.peg.1750"/>
<name>A0A078KM20_9FIRM</name>
<evidence type="ECO:0000313" key="1">
    <source>
        <dbReference type="EMBL" id="CDZ24771.1"/>
    </source>
</evidence>
<protein>
    <submittedName>
        <fullName evidence="1">Uncharacterized protein</fullName>
    </submittedName>
</protein>
<accession>A0A078KM20</accession>
<organism evidence="1 2">
    <name type="scientific">[Clostridium] cellulosi</name>
    <dbReference type="NCBI Taxonomy" id="29343"/>
    <lineage>
        <taxon>Bacteria</taxon>
        <taxon>Bacillati</taxon>
        <taxon>Bacillota</taxon>
        <taxon>Clostridia</taxon>
        <taxon>Eubacteriales</taxon>
        <taxon>Oscillospiraceae</taxon>
        <taxon>Oscillospiraceae incertae sedis</taxon>
    </lineage>
</organism>
<sequence>MLNFTFVPLNDTFKQQDRHIIVIQRYDITLD</sequence>
<keyword evidence="2" id="KW-1185">Reference proteome</keyword>
<proteinExistence type="predicted"/>
<dbReference type="STRING" id="29343.CCDG5_1663"/>